<evidence type="ECO:0000313" key="1">
    <source>
        <dbReference type="EMBL" id="CFS03029.1"/>
    </source>
</evidence>
<evidence type="ECO:0000313" key="2">
    <source>
        <dbReference type="Proteomes" id="UP000046680"/>
    </source>
</evidence>
<dbReference type="EMBL" id="CGCX01001891">
    <property type="protein sequence ID" value="CFS03029.1"/>
    <property type="molecule type" value="Genomic_DNA"/>
</dbReference>
<accession>A0A654U5N6</accession>
<gene>
    <name evidence="1" type="ORF">ERS007657_03659</name>
</gene>
<dbReference type="AlphaFoldDB" id="A0A654U5N6"/>
<proteinExistence type="predicted"/>
<sequence length="40" mass="4146">MNLSGLAISHSAHTFPSRTVIAVIRGAIARYPSTPGKPAV</sequence>
<reference evidence="1 2" key="1">
    <citation type="submission" date="2015-03" db="EMBL/GenBank/DDBJ databases">
        <authorList>
            <consortium name="Pathogen Informatics"/>
        </authorList>
    </citation>
    <scope>NUCLEOTIDE SEQUENCE [LARGE SCALE GENOMIC DNA]</scope>
    <source>
        <strain evidence="1 2">C09601061</strain>
    </source>
</reference>
<dbReference type="Proteomes" id="UP000046680">
    <property type="component" value="Unassembled WGS sequence"/>
</dbReference>
<organism evidence="1 2">
    <name type="scientific">Mycobacterium tuberculosis</name>
    <dbReference type="NCBI Taxonomy" id="1773"/>
    <lineage>
        <taxon>Bacteria</taxon>
        <taxon>Bacillati</taxon>
        <taxon>Actinomycetota</taxon>
        <taxon>Actinomycetes</taxon>
        <taxon>Mycobacteriales</taxon>
        <taxon>Mycobacteriaceae</taxon>
        <taxon>Mycobacterium</taxon>
        <taxon>Mycobacterium tuberculosis complex</taxon>
    </lineage>
</organism>
<name>A0A654U5N6_MYCTX</name>
<protein>
    <submittedName>
        <fullName evidence="1">Uncharacterized protein</fullName>
    </submittedName>
</protein>